<feature type="compositionally biased region" description="Polar residues" evidence="1">
    <location>
        <begin position="28"/>
        <end position="45"/>
    </location>
</feature>
<evidence type="ECO:0000256" key="1">
    <source>
        <dbReference type="SAM" id="MobiDB-lite"/>
    </source>
</evidence>
<comment type="caution">
    <text evidence="2">The sequence shown here is derived from an EMBL/GenBank/DDBJ whole genome shotgun (WGS) entry which is preliminary data.</text>
</comment>
<proteinExistence type="predicted"/>
<reference evidence="2" key="1">
    <citation type="submission" date="2018-05" db="EMBL/GenBank/DDBJ databases">
        <title>Draft genome of Mucuna pruriens seed.</title>
        <authorList>
            <person name="Nnadi N.E."/>
            <person name="Vos R."/>
            <person name="Hasami M.H."/>
            <person name="Devisetty U.K."/>
            <person name="Aguiy J.C."/>
        </authorList>
    </citation>
    <scope>NUCLEOTIDE SEQUENCE [LARGE SCALE GENOMIC DNA]</scope>
    <source>
        <strain evidence="2">JCA_2017</strain>
    </source>
</reference>
<feature type="non-terminal residue" evidence="2">
    <location>
        <position position="1"/>
    </location>
</feature>
<gene>
    <name evidence="2" type="ORF">CR513_62755</name>
</gene>
<evidence type="ECO:0000313" key="3">
    <source>
        <dbReference type="Proteomes" id="UP000257109"/>
    </source>
</evidence>
<dbReference type="AlphaFoldDB" id="A0A371DZM0"/>
<sequence>WRLQTAETESVISTGLGPWDKKQGLSTLAKSTSKGPIVQRTQVSSKGPRGCPKDLSSKGPKASPKDPSSKAIKCHPKSSKELQMCPKGQAKSLITSFIVEEKFIACCEAFNHGIWM</sequence>
<organism evidence="2 3">
    <name type="scientific">Mucuna pruriens</name>
    <name type="common">Velvet bean</name>
    <name type="synonym">Dolichos pruriens</name>
    <dbReference type="NCBI Taxonomy" id="157652"/>
    <lineage>
        <taxon>Eukaryota</taxon>
        <taxon>Viridiplantae</taxon>
        <taxon>Streptophyta</taxon>
        <taxon>Embryophyta</taxon>
        <taxon>Tracheophyta</taxon>
        <taxon>Spermatophyta</taxon>
        <taxon>Magnoliopsida</taxon>
        <taxon>eudicotyledons</taxon>
        <taxon>Gunneridae</taxon>
        <taxon>Pentapetalae</taxon>
        <taxon>rosids</taxon>
        <taxon>fabids</taxon>
        <taxon>Fabales</taxon>
        <taxon>Fabaceae</taxon>
        <taxon>Papilionoideae</taxon>
        <taxon>50 kb inversion clade</taxon>
        <taxon>NPAAA clade</taxon>
        <taxon>indigoferoid/millettioid clade</taxon>
        <taxon>Phaseoleae</taxon>
        <taxon>Mucuna</taxon>
    </lineage>
</organism>
<evidence type="ECO:0000313" key="2">
    <source>
        <dbReference type="EMBL" id="RDX57966.1"/>
    </source>
</evidence>
<keyword evidence="3" id="KW-1185">Reference proteome</keyword>
<feature type="non-terminal residue" evidence="2">
    <location>
        <position position="116"/>
    </location>
</feature>
<feature type="region of interest" description="Disordered" evidence="1">
    <location>
        <begin position="28"/>
        <end position="78"/>
    </location>
</feature>
<protein>
    <submittedName>
        <fullName evidence="2">Uncharacterized protein</fullName>
    </submittedName>
</protein>
<name>A0A371DZM0_MUCPR</name>
<dbReference type="Proteomes" id="UP000257109">
    <property type="component" value="Unassembled WGS sequence"/>
</dbReference>
<accession>A0A371DZM0</accession>
<dbReference type="EMBL" id="QJKJ01017971">
    <property type="protein sequence ID" value="RDX57966.1"/>
    <property type="molecule type" value="Genomic_DNA"/>
</dbReference>